<organism evidence="2 3">
    <name type="scientific">Duganella lactea</name>
    <dbReference type="NCBI Taxonomy" id="2692173"/>
    <lineage>
        <taxon>Bacteria</taxon>
        <taxon>Pseudomonadati</taxon>
        <taxon>Pseudomonadota</taxon>
        <taxon>Betaproteobacteria</taxon>
        <taxon>Burkholderiales</taxon>
        <taxon>Oxalobacteraceae</taxon>
        <taxon>Telluria group</taxon>
        <taxon>Duganella</taxon>
    </lineage>
</organism>
<keyword evidence="3" id="KW-1185">Reference proteome</keyword>
<protein>
    <recommendedName>
        <fullName evidence="4">UrcA family protein</fullName>
    </recommendedName>
</protein>
<dbReference type="EMBL" id="WWCO01000027">
    <property type="protein sequence ID" value="MYM37340.1"/>
    <property type="molecule type" value="Genomic_DNA"/>
</dbReference>
<keyword evidence="1" id="KW-0732">Signal</keyword>
<accession>A0ABW9VCY8</accession>
<feature type="signal peptide" evidence="1">
    <location>
        <begin position="1"/>
        <end position="20"/>
    </location>
</feature>
<evidence type="ECO:0008006" key="4">
    <source>
        <dbReference type="Google" id="ProtNLM"/>
    </source>
</evidence>
<feature type="chain" id="PRO_5047346607" description="UrcA family protein" evidence="1">
    <location>
        <begin position="21"/>
        <end position="98"/>
    </location>
</feature>
<gene>
    <name evidence="2" type="ORF">GTP38_23715</name>
</gene>
<sequence>MRLLSRLIALAVLAATSVFSFSPTGTVAHATPASEEVRAVYRSSDARLQAARACWSAHELLLPSTCSEIQLRVVVAMGRPQLAALSGRNVNDGAVIVL</sequence>
<dbReference type="Proteomes" id="UP000449678">
    <property type="component" value="Unassembled WGS sequence"/>
</dbReference>
<evidence type="ECO:0000313" key="3">
    <source>
        <dbReference type="Proteomes" id="UP000449678"/>
    </source>
</evidence>
<evidence type="ECO:0000313" key="2">
    <source>
        <dbReference type="EMBL" id="MYM37340.1"/>
    </source>
</evidence>
<comment type="caution">
    <text evidence="2">The sequence shown here is derived from an EMBL/GenBank/DDBJ whole genome shotgun (WGS) entry which is preliminary data.</text>
</comment>
<reference evidence="2 3" key="1">
    <citation type="submission" date="2019-12" db="EMBL/GenBank/DDBJ databases">
        <title>Novel species isolated from a subtropical stream in China.</title>
        <authorList>
            <person name="Lu H."/>
        </authorList>
    </citation>
    <scope>NUCLEOTIDE SEQUENCE [LARGE SCALE GENOMIC DNA]</scope>
    <source>
        <strain evidence="2 3">FT94W</strain>
    </source>
</reference>
<evidence type="ECO:0000256" key="1">
    <source>
        <dbReference type="SAM" id="SignalP"/>
    </source>
</evidence>
<proteinExistence type="predicted"/>
<dbReference type="RefSeq" id="WP_160992660.1">
    <property type="nucleotide sequence ID" value="NZ_WWCO01000027.1"/>
</dbReference>
<name>A0ABW9VCY8_9BURK</name>